<accession>A0A6A1WAB9</accession>
<evidence type="ECO:0000313" key="10">
    <source>
        <dbReference type="EMBL" id="KAB1221256.1"/>
    </source>
</evidence>
<keyword evidence="4" id="KW-0813">Transport</keyword>
<sequence length="186" mass="20516">MEAVAYVKLTIFLFFALISLVLVPSTRAADVKYCDKKGNYPVKVRNVEISPDPVVSGKPATFKIYASTEVVELSGVVINGIKADLVSHMVLRKIWVLGCRDYARFHNGQAINGGKVVIEVSYVGVHVHTENHDLSEEVSCPIAPGDFVLSHSQTLPGYTPPEPFKDSHGICLLPRLRYLFALLFNC</sequence>
<evidence type="ECO:0000256" key="7">
    <source>
        <dbReference type="SAM" id="SignalP"/>
    </source>
</evidence>
<evidence type="ECO:0000313" key="9">
    <source>
        <dbReference type="EMBL" id="KAB1199559.1"/>
    </source>
</evidence>
<dbReference type="GO" id="GO:0032934">
    <property type="term" value="F:sterol binding"/>
    <property type="evidence" value="ECO:0007669"/>
    <property type="project" value="InterPro"/>
</dbReference>
<evidence type="ECO:0000256" key="6">
    <source>
        <dbReference type="ARBA" id="ARBA00023055"/>
    </source>
</evidence>
<dbReference type="EMBL" id="RXIC02000449">
    <property type="protein sequence ID" value="KAB1199559.1"/>
    <property type="molecule type" value="Genomic_DNA"/>
</dbReference>
<name>A0A6A1WAB9_9ROSI</name>
<evidence type="ECO:0000256" key="5">
    <source>
        <dbReference type="ARBA" id="ARBA00022729"/>
    </source>
</evidence>
<dbReference type="InterPro" id="IPR014756">
    <property type="entry name" value="Ig_E-set"/>
</dbReference>
<keyword evidence="5 7" id="KW-0732">Signal</keyword>
<keyword evidence="11" id="KW-1185">Reference proteome</keyword>
<dbReference type="SMART" id="SM00737">
    <property type="entry name" value="ML"/>
    <property type="match status" value="1"/>
</dbReference>
<evidence type="ECO:0000313" key="11">
    <source>
        <dbReference type="Proteomes" id="UP000516437"/>
    </source>
</evidence>
<comment type="subunit">
    <text evidence="3">Monomer.</text>
</comment>
<feature type="signal peptide" evidence="7">
    <location>
        <begin position="1"/>
        <end position="28"/>
    </location>
</feature>
<evidence type="ECO:0000256" key="2">
    <source>
        <dbReference type="ARBA" id="ARBA00006370"/>
    </source>
</evidence>
<dbReference type="PANTHER" id="PTHR11306:SF0">
    <property type="entry name" value="PHOSPHATIDYLGLYCEROL_PHOSPHATIDYLINOSITOL TRANSFER PROTEIN"/>
    <property type="match status" value="1"/>
</dbReference>
<comment type="caution">
    <text evidence="10">The sequence shown here is derived from an EMBL/GenBank/DDBJ whole genome shotgun (WGS) entry which is preliminary data.</text>
</comment>
<organism evidence="10 11">
    <name type="scientific">Morella rubra</name>
    <name type="common">Chinese bayberry</name>
    <dbReference type="NCBI Taxonomy" id="262757"/>
    <lineage>
        <taxon>Eukaryota</taxon>
        <taxon>Viridiplantae</taxon>
        <taxon>Streptophyta</taxon>
        <taxon>Embryophyta</taxon>
        <taxon>Tracheophyta</taxon>
        <taxon>Spermatophyta</taxon>
        <taxon>Magnoliopsida</taxon>
        <taxon>eudicotyledons</taxon>
        <taxon>Gunneridae</taxon>
        <taxon>Pentapetalae</taxon>
        <taxon>rosids</taxon>
        <taxon>fabids</taxon>
        <taxon>Fagales</taxon>
        <taxon>Myricaceae</taxon>
        <taxon>Morella</taxon>
    </lineage>
</organism>
<dbReference type="AlphaFoldDB" id="A0A6A1WAB9"/>
<dbReference type="InterPro" id="IPR039670">
    <property type="entry name" value="NPC2-like"/>
</dbReference>
<feature type="chain" id="PRO_5035411343" description="MD-2-related lipid-recognition domain-containing protein" evidence="7">
    <location>
        <begin position="29"/>
        <end position="186"/>
    </location>
</feature>
<dbReference type="OrthoDB" id="6409159at2759"/>
<gene>
    <name evidence="9" type="ORF">CJ030_MR0G020329</name>
    <name evidence="10" type="ORF">CJ030_MR2G020346</name>
</gene>
<comment type="function">
    <text evidence="1">Catalyzes the intermembrane transfer of phosphatidylglycerol and phosphatidylinositol.</text>
</comment>
<dbReference type="PANTHER" id="PTHR11306">
    <property type="entry name" value="NIEMANN PICK TYPE C2 PROTEIN NPC2-RELATED"/>
    <property type="match status" value="1"/>
</dbReference>
<evidence type="ECO:0000259" key="8">
    <source>
        <dbReference type="SMART" id="SM00737"/>
    </source>
</evidence>
<comment type="similarity">
    <text evidence="2">Belongs to the NPC2 family.</text>
</comment>
<feature type="domain" description="MD-2-related lipid-recognition" evidence="8">
    <location>
        <begin position="31"/>
        <end position="176"/>
    </location>
</feature>
<proteinExistence type="inferred from homology"/>
<evidence type="ECO:0000256" key="1">
    <source>
        <dbReference type="ARBA" id="ARBA00002053"/>
    </source>
</evidence>
<dbReference type="Proteomes" id="UP000516437">
    <property type="component" value="Chromosome 2"/>
</dbReference>
<reference evidence="10" key="3">
    <citation type="submission" date="2019-09" db="EMBL/GenBank/DDBJ databases">
        <authorList>
            <person name="Gao Z."/>
        </authorList>
    </citation>
    <scope>NUCLEOTIDE SEQUENCE</scope>
    <source>
        <tissue evidence="10">Leaves</tissue>
    </source>
</reference>
<dbReference type="GO" id="GO:0015918">
    <property type="term" value="P:sterol transport"/>
    <property type="evidence" value="ECO:0007669"/>
    <property type="project" value="InterPro"/>
</dbReference>
<dbReference type="InterPro" id="IPR003172">
    <property type="entry name" value="ML_dom"/>
</dbReference>
<dbReference type="EMBL" id="RXIC02000020">
    <property type="protein sequence ID" value="KAB1221256.1"/>
    <property type="molecule type" value="Genomic_DNA"/>
</dbReference>
<evidence type="ECO:0000256" key="4">
    <source>
        <dbReference type="ARBA" id="ARBA00022448"/>
    </source>
</evidence>
<reference evidence="10 11" key="2">
    <citation type="journal article" date="2019" name="Plant Biotechnol. J.">
        <title>The red bayberry genome and genetic basis of sex determination.</title>
        <authorList>
            <person name="Jia H.M."/>
            <person name="Jia H.J."/>
            <person name="Cai Q.L."/>
            <person name="Wang Y."/>
            <person name="Zhao H.B."/>
            <person name="Yang W.F."/>
            <person name="Wang G.Y."/>
            <person name="Li Y.H."/>
            <person name="Zhan D.L."/>
            <person name="Shen Y.T."/>
            <person name="Niu Q.F."/>
            <person name="Chang L."/>
            <person name="Qiu J."/>
            <person name="Zhao L."/>
            <person name="Xie H.B."/>
            <person name="Fu W.Y."/>
            <person name="Jin J."/>
            <person name="Li X.W."/>
            <person name="Jiao Y."/>
            <person name="Zhou C.C."/>
            <person name="Tu T."/>
            <person name="Chai C.Y."/>
            <person name="Gao J.L."/>
            <person name="Fan L.J."/>
            <person name="van de Weg E."/>
            <person name="Wang J.Y."/>
            <person name="Gao Z.S."/>
        </authorList>
    </citation>
    <scope>NUCLEOTIDE SEQUENCE [LARGE SCALE GENOMIC DNA]</scope>
    <source>
        <tissue evidence="10">Leaves</tissue>
    </source>
</reference>
<protein>
    <recommendedName>
        <fullName evidence="8">MD-2-related lipid-recognition domain-containing protein</fullName>
    </recommendedName>
</protein>
<dbReference type="Pfam" id="PF02221">
    <property type="entry name" value="E1_DerP2_DerF2"/>
    <property type="match status" value="2"/>
</dbReference>
<dbReference type="SUPFAM" id="SSF81296">
    <property type="entry name" value="E set domains"/>
    <property type="match status" value="1"/>
</dbReference>
<evidence type="ECO:0000256" key="3">
    <source>
        <dbReference type="ARBA" id="ARBA00011245"/>
    </source>
</evidence>
<reference evidence="10" key="1">
    <citation type="submission" date="2018-07" db="EMBL/GenBank/DDBJ databases">
        <authorList>
            <person name="Gao Z.-S."/>
            <person name="Jia H.-M."/>
            <person name="Jia H.-J."/>
            <person name="Cai Q.-L."/>
            <person name="Wang Y."/>
            <person name="Zhao H.-B."/>
        </authorList>
    </citation>
    <scope>NUCLEOTIDE SEQUENCE</scope>
    <source>
        <tissue evidence="10">Leaves</tissue>
    </source>
</reference>
<keyword evidence="6" id="KW-0445">Lipid transport</keyword>